<feature type="region of interest" description="Disordered" evidence="1">
    <location>
        <begin position="1"/>
        <end position="80"/>
    </location>
</feature>
<reference evidence="2 3" key="1">
    <citation type="journal article" date="2016" name="Mol. Biol. Evol.">
        <title>Comparative Genomics of Early-Diverging Mushroom-Forming Fungi Provides Insights into the Origins of Lignocellulose Decay Capabilities.</title>
        <authorList>
            <person name="Nagy L.G."/>
            <person name="Riley R."/>
            <person name="Tritt A."/>
            <person name="Adam C."/>
            <person name="Daum C."/>
            <person name="Floudas D."/>
            <person name="Sun H."/>
            <person name="Yadav J.S."/>
            <person name="Pangilinan J."/>
            <person name="Larsson K.H."/>
            <person name="Matsuura K."/>
            <person name="Barry K."/>
            <person name="Labutti K."/>
            <person name="Kuo R."/>
            <person name="Ohm R.A."/>
            <person name="Bhattacharya S.S."/>
            <person name="Shirouzu T."/>
            <person name="Yoshinaga Y."/>
            <person name="Martin F.M."/>
            <person name="Grigoriev I.V."/>
            <person name="Hibbett D.S."/>
        </authorList>
    </citation>
    <scope>NUCLEOTIDE SEQUENCE [LARGE SCALE GENOMIC DNA]</scope>
    <source>
        <strain evidence="2 3">93-53</strain>
    </source>
</reference>
<gene>
    <name evidence="2" type="ORF">LAESUDRAFT_729164</name>
</gene>
<dbReference type="RefSeq" id="XP_040761321.1">
    <property type="nucleotide sequence ID" value="XM_040909586.1"/>
</dbReference>
<feature type="compositionally biased region" description="Polar residues" evidence="1">
    <location>
        <begin position="68"/>
        <end position="80"/>
    </location>
</feature>
<evidence type="ECO:0000313" key="3">
    <source>
        <dbReference type="Proteomes" id="UP000076871"/>
    </source>
</evidence>
<organism evidence="2 3">
    <name type="scientific">Laetiporus sulphureus 93-53</name>
    <dbReference type="NCBI Taxonomy" id="1314785"/>
    <lineage>
        <taxon>Eukaryota</taxon>
        <taxon>Fungi</taxon>
        <taxon>Dikarya</taxon>
        <taxon>Basidiomycota</taxon>
        <taxon>Agaricomycotina</taxon>
        <taxon>Agaricomycetes</taxon>
        <taxon>Polyporales</taxon>
        <taxon>Laetiporus</taxon>
    </lineage>
</organism>
<sequence length="80" mass="8440">MSPSQPETLADLLGSDRQDASELGSEARVPTEPPESEFSQALDGPSQSRATSEDSSTAREIHEAPASTEGTVPTQRLQSV</sequence>
<dbReference type="Proteomes" id="UP000076871">
    <property type="component" value="Unassembled WGS sequence"/>
</dbReference>
<keyword evidence="3" id="KW-1185">Reference proteome</keyword>
<feature type="non-terminal residue" evidence="2">
    <location>
        <position position="80"/>
    </location>
</feature>
<accession>A0A165CWG2</accession>
<proteinExistence type="predicted"/>
<dbReference type="EMBL" id="KV427643">
    <property type="protein sequence ID" value="KZT03581.1"/>
    <property type="molecule type" value="Genomic_DNA"/>
</dbReference>
<protein>
    <submittedName>
        <fullName evidence="2">Uncharacterized protein</fullName>
    </submittedName>
</protein>
<name>A0A165CWG2_9APHY</name>
<evidence type="ECO:0000313" key="2">
    <source>
        <dbReference type="EMBL" id="KZT03581.1"/>
    </source>
</evidence>
<dbReference type="InParanoid" id="A0A165CWG2"/>
<evidence type="ECO:0000256" key="1">
    <source>
        <dbReference type="SAM" id="MobiDB-lite"/>
    </source>
</evidence>
<dbReference type="AlphaFoldDB" id="A0A165CWG2"/>
<dbReference type="GeneID" id="63826615"/>
<feature type="compositionally biased region" description="Polar residues" evidence="1">
    <location>
        <begin position="45"/>
        <end position="55"/>
    </location>
</feature>